<evidence type="ECO:0000313" key="1">
    <source>
        <dbReference type="EMBL" id="GIJ31545.1"/>
    </source>
</evidence>
<proteinExistence type="predicted"/>
<dbReference type="EMBL" id="BOPD01000006">
    <property type="protein sequence ID" value="GIJ31545.1"/>
    <property type="molecule type" value="Genomic_DNA"/>
</dbReference>
<dbReference type="Proteomes" id="UP000607311">
    <property type="component" value="Unassembled WGS sequence"/>
</dbReference>
<sequence>MHRSIPALEALLAARRGVLRVRYSHQPNALASLAVLSACAAAALTGLRRQDPVKCLVTWMSVDYDGADDEQLLRVRLPRCRPGLSTRMSPVLNRRRMGKRLAASIPAGAMRFRLAEVEQEAVHSALALRHHLARQGWAVTGRRTCRSRVAEGFAALRHLLGSRARLPDALAEHNAWMIRQIFGVDVSVASGVETLLNQAQARQRMLSFIALARPDLVREGIWRVCSRCHVRTRVRCRFEASGAEIDAAECAGCGQATAGAALDLSAVVDSSAGPCPEFIVPVRLDDLLERLVEPDFGLAAHYPGSVPHLTGSRSILVALLKSELRGYPEPPPDWCPTHLDLAALTDMLLPGPIPERSANSAGMTASQVLYRSSALVAWSVLAGFTRPAGVDHSTQRAGSVR</sequence>
<accession>A0A9W5UQP3</accession>
<gene>
    <name evidence="1" type="ORF">Vse01_06930</name>
</gene>
<keyword evidence="2" id="KW-1185">Reference proteome</keyword>
<organism evidence="1 2">
    <name type="scientific">Micromonospora sediminimaris</name>
    <dbReference type="NCBI Taxonomy" id="547162"/>
    <lineage>
        <taxon>Bacteria</taxon>
        <taxon>Bacillati</taxon>
        <taxon>Actinomycetota</taxon>
        <taxon>Actinomycetes</taxon>
        <taxon>Micromonosporales</taxon>
        <taxon>Micromonosporaceae</taxon>
        <taxon>Micromonospora</taxon>
    </lineage>
</organism>
<reference evidence="1" key="1">
    <citation type="submission" date="2021-01" db="EMBL/GenBank/DDBJ databases">
        <title>Whole genome shotgun sequence of Verrucosispora sediminis NBRC 107745.</title>
        <authorList>
            <person name="Komaki H."/>
            <person name="Tamura T."/>
        </authorList>
    </citation>
    <scope>NUCLEOTIDE SEQUENCE</scope>
    <source>
        <strain evidence="1">NBRC 107745</strain>
    </source>
</reference>
<name>A0A9W5UQP3_9ACTN</name>
<protein>
    <submittedName>
        <fullName evidence="1">Uncharacterized protein</fullName>
    </submittedName>
</protein>
<evidence type="ECO:0000313" key="2">
    <source>
        <dbReference type="Proteomes" id="UP000607311"/>
    </source>
</evidence>
<comment type="caution">
    <text evidence="1">The sequence shown here is derived from an EMBL/GenBank/DDBJ whole genome shotgun (WGS) entry which is preliminary data.</text>
</comment>
<dbReference type="AlphaFoldDB" id="A0A9W5UQP3"/>